<evidence type="ECO:0000313" key="3">
    <source>
        <dbReference type="EMBL" id="EKO31852.1"/>
    </source>
</evidence>
<dbReference type="Pfam" id="PF25390">
    <property type="entry name" value="WD40_RLD"/>
    <property type="match status" value="1"/>
</dbReference>
<reference evidence="3" key="1">
    <citation type="submission" date="2012-10" db="EMBL/GenBank/DDBJ databases">
        <authorList>
            <person name="Harkins D.M."/>
            <person name="Durkin A.S."/>
            <person name="Brinkac L.M."/>
            <person name="Haft D.H."/>
            <person name="Selengut J.D."/>
            <person name="Sanka R."/>
            <person name="DePew J."/>
            <person name="Purushe J."/>
            <person name="Matthias M.A."/>
            <person name="Vinetz J.M."/>
            <person name="Sutton G.G."/>
            <person name="Nierman W.C."/>
            <person name="Fouts D.E."/>
        </authorList>
    </citation>
    <scope>NUCLEOTIDE SEQUENCE [LARGE SCALE GENOMIC DNA]</scope>
    <source>
        <strain evidence="3">MOR084</strain>
    </source>
</reference>
<dbReference type="PANTHER" id="PTHR22870">
    <property type="entry name" value="REGULATOR OF CHROMOSOME CONDENSATION"/>
    <property type="match status" value="1"/>
</dbReference>
<gene>
    <name evidence="3" type="ORF">LEP1GSC179_0675</name>
</gene>
<dbReference type="InterPro" id="IPR051210">
    <property type="entry name" value="Ub_ligase/GEF_domain"/>
</dbReference>
<name>A0A0E2B9I3_9LEPT</name>
<dbReference type="InterPro" id="IPR058923">
    <property type="entry name" value="RCC1-like_dom"/>
</dbReference>
<comment type="caution">
    <text evidence="3">The sequence shown here is derived from an EMBL/GenBank/DDBJ whole genome shotgun (WGS) entry which is preliminary data.</text>
</comment>
<accession>A0A0E2B9I3</accession>
<dbReference type="RefSeq" id="WP_004476136.1">
    <property type="nucleotide sequence ID" value="NZ_AHON02000088.1"/>
</dbReference>
<proteinExistence type="predicted"/>
<feature type="domain" description="RCC1-like" evidence="2">
    <location>
        <begin position="238"/>
        <end position="493"/>
    </location>
</feature>
<evidence type="ECO:0000256" key="1">
    <source>
        <dbReference type="ARBA" id="ARBA00022737"/>
    </source>
</evidence>
<dbReference type="Pfam" id="PF13540">
    <property type="entry name" value="RCC1_2"/>
    <property type="match status" value="1"/>
</dbReference>
<dbReference type="InterPro" id="IPR009091">
    <property type="entry name" value="RCC1/BLIP-II"/>
</dbReference>
<dbReference type="AlphaFoldDB" id="A0A0E2B9I3"/>
<dbReference type="SUPFAM" id="SSF50985">
    <property type="entry name" value="RCC1/BLIP-II"/>
    <property type="match status" value="2"/>
</dbReference>
<protein>
    <submittedName>
        <fullName evidence="3">Chromosome condensation regulator RCC1 repeat protein</fullName>
    </submittedName>
</protein>
<evidence type="ECO:0000313" key="4">
    <source>
        <dbReference type="Proteomes" id="UP000006329"/>
    </source>
</evidence>
<keyword evidence="1" id="KW-0677">Repeat</keyword>
<dbReference type="EMBL" id="AHON02000088">
    <property type="protein sequence ID" value="EKO31852.1"/>
    <property type="molecule type" value="Genomic_DNA"/>
</dbReference>
<dbReference type="PANTHER" id="PTHR22870:SF388">
    <property type="entry name" value="CLARET, ISOFORM A"/>
    <property type="match status" value="1"/>
</dbReference>
<organism evidence="3 4">
    <name type="scientific">Leptospira santarosai str. MOR084</name>
    <dbReference type="NCBI Taxonomy" id="1049984"/>
    <lineage>
        <taxon>Bacteria</taxon>
        <taxon>Pseudomonadati</taxon>
        <taxon>Spirochaetota</taxon>
        <taxon>Spirochaetia</taxon>
        <taxon>Leptospirales</taxon>
        <taxon>Leptospiraceae</taxon>
        <taxon>Leptospira</taxon>
    </lineage>
</organism>
<dbReference type="InterPro" id="IPR000408">
    <property type="entry name" value="Reg_chr_condens"/>
</dbReference>
<dbReference type="Proteomes" id="UP000006329">
    <property type="component" value="Unassembled WGS sequence"/>
</dbReference>
<evidence type="ECO:0000259" key="2">
    <source>
        <dbReference type="Pfam" id="PF25390"/>
    </source>
</evidence>
<dbReference type="Gene3D" id="2.130.10.30">
    <property type="entry name" value="Regulator of chromosome condensation 1/beta-lactamase-inhibitor protein II"/>
    <property type="match status" value="2"/>
</dbReference>
<dbReference type="PRINTS" id="PR00633">
    <property type="entry name" value="RCCNDNSATION"/>
</dbReference>
<keyword evidence="4" id="KW-1185">Reference proteome</keyword>
<sequence length="506" mass="53787">MKRNFTLILSIVCALNCSPQSRVDLTPLFLAAINLSQTSESQNEFPFRVISPQEGEILTVYRSETTVQANSEGEFEIFHEGKKLFTFPSSPSSPQTSPAFKPKNGENSIQIHFKKPDGTTFQKEINFYFGTKLSAGAAHSGFLKNGNVYTVGRNNFGQLGTGHSTGDNNNDVIVLLDSIRDIFSIHFNQNNSMAIAKNGSVYTWGNNAKGQLGIGNNNNPNPKEAGDRLPPTLVPGIDDAVMGAYGFNHALILKSDGTLVSFGQNNVGQLGNGEVNLDANSFSTNPVAVVNLRDVIQVIAGSEHSAALTENGEVYVWGKNQYGNLGNGRLSAANTVQSTPVKVEGLSGIKQIANGRDHILALASDGKIYSWGLNASGQLGIGGSGFPNPTPIPTQVLNITNASSVWAGGTQSFSILKSGEVKGWGANGNTANLAIGETNTSKVYEPNKAVVGIENVIHFGCGATHNFALLGNGEIYGWGWNFKGSLGRQDLQSNWGAPNPVSITLP</sequence>
<dbReference type="PROSITE" id="PS50012">
    <property type="entry name" value="RCC1_3"/>
    <property type="match status" value="6"/>
</dbReference>
<dbReference type="Pfam" id="PF00415">
    <property type="entry name" value="RCC1"/>
    <property type="match status" value="1"/>
</dbReference>